<evidence type="ECO:0000256" key="1">
    <source>
        <dbReference type="ARBA" id="ARBA00001917"/>
    </source>
</evidence>
<dbReference type="GO" id="GO:0016491">
    <property type="term" value="F:oxidoreductase activity"/>
    <property type="evidence" value="ECO:0007669"/>
    <property type="project" value="UniProtKB-KW"/>
</dbReference>
<proteinExistence type="inferred from homology"/>
<keyword evidence="4" id="KW-0288">FMN</keyword>
<dbReference type="PANTHER" id="PTHR43673">
    <property type="entry name" value="NAD(P)H NITROREDUCTASE YDGI-RELATED"/>
    <property type="match status" value="1"/>
</dbReference>
<dbReference type="Proteomes" id="UP000235405">
    <property type="component" value="Unassembled WGS sequence"/>
</dbReference>
<evidence type="ECO:0000256" key="4">
    <source>
        <dbReference type="ARBA" id="ARBA00022643"/>
    </source>
</evidence>
<keyword evidence="3" id="KW-0285">Flavoprotein</keyword>
<dbReference type="AlphaFoldDB" id="A0A2N7CBD4"/>
<feature type="domain" description="Nitroreductase" evidence="6">
    <location>
        <begin position="163"/>
        <end position="217"/>
    </location>
</feature>
<organism evidence="7 8">
    <name type="scientific">Vibrio splendidus</name>
    <dbReference type="NCBI Taxonomy" id="29497"/>
    <lineage>
        <taxon>Bacteria</taxon>
        <taxon>Pseudomonadati</taxon>
        <taxon>Pseudomonadota</taxon>
        <taxon>Gammaproteobacteria</taxon>
        <taxon>Vibrionales</taxon>
        <taxon>Vibrionaceae</taxon>
        <taxon>Vibrio</taxon>
    </lineage>
</organism>
<comment type="cofactor">
    <cofactor evidence="1">
        <name>FMN</name>
        <dbReference type="ChEBI" id="CHEBI:58210"/>
    </cofactor>
</comment>
<reference evidence="8" key="1">
    <citation type="submission" date="2016-07" db="EMBL/GenBank/DDBJ databases">
        <title>Nontailed viruses are major unrecognized killers of bacteria in the ocean.</title>
        <authorList>
            <person name="Kauffman K."/>
            <person name="Hussain F."/>
            <person name="Yang J."/>
            <person name="Arevalo P."/>
            <person name="Brown J."/>
            <person name="Cutler M."/>
            <person name="Kelly L."/>
            <person name="Polz M.F."/>
        </authorList>
    </citation>
    <scope>NUCLEOTIDE SEQUENCE [LARGE SCALE GENOMIC DNA]</scope>
    <source>
        <strain evidence="8">10N.286.54.F3</strain>
    </source>
</reference>
<dbReference type="SUPFAM" id="SSF55469">
    <property type="entry name" value="FMN-dependent nitroreductase-like"/>
    <property type="match status" value="1"/>
</dbReference>
<evidence type="ECO:0000256" key="2">
    <source>
        <dbReference type="ARBA" id="ARBA00007118"/>
    </source>
</evidence>
<evidence type="ECO:0000256" key="5">
    <source>
        <dbReference type="ARBA" id="ARBA00023002"/>
    </source>
</evidence>
<dbReference type="InterPro" id="IPR029479">
    <property type="entry name" value="Nitroreductase"/>
</dbReference>
<accession>A0A2N7CBD4</accession>
<evidence type="ECO:0000313" key="8">
    <source>
        <dbReference type="Proteomes" id="UP000235405"/>
    </source>
</evidence>
<dbReference type="Gene3D" id="3.40.109.10">
    <property type="entry name" value="NADH Oxidase"/>
    <property type="match status" value="1"/>
</dbReference>
<evidence type="ECO:0000313" key="7">
    <source>
        <dbReference type="EMBL" id="PMF19152.1"/>
    </source>
</evidence>
<dbReference type="EMBL" id="MCSW01000195">
    <property type="protein sequence ID" value="PMF19152.1"/>
    <property type="molecule type" value="Genomic_DNA"/>
</dbReference>
<dbReference type="Pfam" id="PF00881">
    <property type="entry name" value="Nitroreductase"/>
    <property type="match status" value="2"/>
</dbReference>
<dbReference type="PANTHER" id="PTHR43673:SF2">
    <property type="entry name" value="NITROREDUCTASE"/>
    <property type="match status" value="1"/>
</dbReference>
<sequence length="329" mass="37739">MGNIKERIRGSLLYRYPFVEIYSVLMNLILHVKYSFNPNGPLNNKESYIFYLTKSYHIIEKGLSLPKPRLFFGKEKIRKLIHYSIMYTNKFGTDYHIGNINSALKSYVNFHLECEGYDKEPIIIEINDFLNLSSDDLCVGLGGVDIVQGKDEIITFDEYKRFISTRRSVREFTQDKINKECIDRVIELSIKTPSVCNRQGWAVYSYHERDKIDELLKFQNGNAGFGKQSQCLLIVVGKSRAFTRFEYTQLYTDAGMFSMSIINALHASGLGSCPLNLCMSYGQESKLKIAAGIKSDERLVMMIAVGHKENKYSVAKSPRMKLESVLRNS</sequence>
<comment type="similarity">
    <text evidence="2">Belongs to the nitroreductase family.</text>
</comment>
<dbReference type="InterPro" id="IPR000415">
    <property type="entry name" value="Nitroreductase-like"/>
</dbReference>
<feature type="domain" description="Nitroreductase" evidence="6">
    <location>
        <begin position="219"/>
        <end position="307"/>
    </location>
</feature>
<evidence type="ECO:0000256" key="3">
    <source>
        <dbReference type="ARBA" id="ARBA00022630"/>
    </source>
</evidence>
<keyword evidence="5" id="KW-0560">Oxidoreductase</keyword>
<protein>
    <recommendedName>
        <fullName evidence="6">Nitroreductase domain-containing protein</fullName>
    </recommendedName>
</protein>
<dbReference type="RefSeq" id="WP_102482949.1">
    <property type="nucleotide sequence ID" value="NZ_MCSW01000195.1"/>
</dbReference>
<name>A0A2N7CBD4_VIBSP</name>
<gene>
    <name evidence="7" type="ORF">BCV19_14150</name>
</gene>
<comment type="caution">
    <text evidence="7">The sequence shown here is derived from an EMBL/GenBank/DDBJ whole genome shotgun (WGS) entry which is preliminary data.</text>
</comment>
<evidence type="ECO:0000259" key="6">
    <source>
        <dbReference type="Pfam" id="PF00881"/>
    </source>
</evidence>